<dbReference type="PANTHER" id="PTHR45654:SF62">
    <property type="entry name" value="HOMEOBOX DOMAIN-CONTAINING PROTEIN"/>
    <property type="match status" value="1"/>
</dbReference>
<evidence type="ECO:0000256" key="5">
    <source>
        <dbReference type="PROSITE-ProRule" id="PRU00108"/>
    </source>
</evidence>
<evidence type="ECO:0000256" key="7">
    <source>
        <dbReference type="SAM" id="MobiDB-lite"/>
    </source>
</evidence>
<dbReference type="PROSITE" id="PS50071">
    <property type="entry name" value="HOMEOBOX_2"/>
    <property type="match status" value="1"/>
</dbReference>
<dbReference type="STRING" id="4572.M8AMK3"/>
<dbReference type="SUPFAM" id="SSF46689">
    <property type="entry name" value="Homeodomain-like"/>
    <property type="match status" value="1"/>
</dbReference>
<accession>M8AMK3</accession>
<dbReference type="GO" id="GO:0003677">
    <property type="term" value="F:DNA binding"/>
    <property type="evidence" value="ECO:0007669"/>
    <property type="project" value="UniProtKB-UniRule"/>
</dbReference>
<dbReference type="PANTHER" id="PTHR45654">
    <property type="entry name" value="HOMEOBOX-LEUCINE ZIPPER PROTEIN MERISTEM L1"/>
    <property type="match status" value="1"/>
</dbReference>
<dbReference type="OMA" id="SEHRMET"/>
<protein>
    <submittedName>
        <fullName evidence="8">Homeobox-leucine zipper protein ROC4</fullName>
    </submittedName>
</protein>
<reference evidence="8" key="1">
    <citation type="journal article" date="2013" name="Nature">
        <title>Draft genome of the wheat A-genome progenitor Triticum urartu.</title>
        <authorList>
            <person name="Ling H.Q."/>
            <person name="Zhao S."/>
            <person name="Liu D."/>
            <person name="Wang J."/>
            <person name="Sun H."/>
            <person name="Zhang C."/>
            <person name="Fan H."/>
            <person name="Li D."/>
            <person name="Dong L."/>
            <person name="Tao Y."/>
            <person name="Gao C."/>
            <person name="Wu H."/>
            <person name="Li Y."/>
            <person name="Cui Y."/>
            <person name="Guo X."/>
            <person name="Zheng S."/>
            <person name="Wang B."/>
            <person name="Yu K."/>
            <person name="Liang Q."/>
            <person name="Yang W."/>
            <person name="Lou X."/>
            <person name="Chen J."/>
            <person name="Feng M."/>
            <person name="Jian J."/>
            <person name="Zhang X."/>
            <person name="Luo G."/>
            <person name="Jiang Y."/>
            <person name="Liu J."/>
            <person name="Wang Z."/>
            <person name="Sha Y."/>
            <person name="Zhang B."/>
            <person name="Wu H."/>
            <person name="Tang D."/>
            <person name="Shen Q."/>
            <person name="Xue P."/>
            <person name="Zou S."/>
            <person name="Wang X."/>
            <person name="Liu X."/>
            <person name="Wang F."/>
            <person name="Yang Y."/>
            <person name="An X."/>
            <person name="Dong Z."/>
            <person name="Zhang K."/>
            <person name="Zhang X."/>
            <person name="Luo M.C."/>
            <person name="Dvorak J."/>
            <person name="Tong Y."/>
            <person name="Wang J."/>
            <person name="Yang H."/>
            <person name="Li Z."/>
            <person name="Wang D."/>
            <person name="Zhang A."/>
            <person name="Wang J."/>
        </authorList>
    </citation>
    <scope>NUCLEOTIDE SEQUENCE</scope>
</reference>
<dbReference type="InterPro" id="IPR017970">
    <property type="entry name" value="Homeobox_CS"/>
</dbReference>
<feature type="DNA-binding region" description="Homeobox" evidence="5">
    <location>
        <begin position="111"/>
        <end position="149"/>
    </location>
</feature>
<dbReference type="GO" id="GO:0000981">
    <property type="term" value="F:DNA-binding transcription factor activity, RNA polymerase II-specific"/>
    <property type="evidence" value="ECO:0007669"/>
    <property type="project" value="InterPro"/>
</dbReference>
<keyword evidence="2 5" id="KW-0238">DNA-binding</keyword>
<evidence type="ECO:0000256" key="3">
    <source>
        <dbReference type="ARBA" id="ARBA00023155"/>
    </source>
</evidence>
<proteinExistence type="predicted"/>
<dbReference type="InterPro" id="IPR042160">
    <property type="entry name" value="HD-Zip_IV"/>
</dbReference>
<feature type="compositionally biased region" description="Basic and acidic residues" evidence="7">
    <location>
        <begin position="56"/>
        <end position="75"/>
    </location>
</feature>
<keyword evidence="3 5" id="KW-0371">Homeobox</keyword>
<feature type="region of interest" description="Disordered" evidence="7">
    <location>
        <begin position="53"/>
        <end position="75"/>
    </location>
</feature>
<dbReference type="Gene3D" id="1.10.10.60">
    <property type="entry name" value="Homeodomain-like"/>
    <property type="match status" value="1"/>
</dbReference>
<evidence type="ECO:0000256" key="4">
    <source>
        <dbReference type="ARBA" id="ARBA00023242"/>
    </source>
</evidence>
<dbReference type="EMBL" id="KD033127">
    <property type="protein sequence ID" value="EMS66320.1"/>
    <property type="molecule type" value="Genomic_DNA"/>
</dbReference>
<evidence type="ECO:0000313" key="8">
    <source>
        <dbReference type="EMBL" id="EMS66320.1"/>
    </source>
</evidence>
<dbReference type="AlphaFoldDB" id="M8AMK3"/>
<name>M8AMK3_TRIUA</name>
<dbReference type="GO" id="GO:0005634">
    <property type="term" value="C:nucleus"/>
    <property type="evidence" value="ECO:0007669"/>
    <property type="project" value="UniProtKB-SubCell"/>
</dbReference>
<dbReference type="InterPro" id="IPR009057">
    <property type="entry name" value="Homeodomain-like_sf"/>
</dbReference>
<evidence type="ECO:0000256" key="6">
    <source>
        <dbReference type="RuleBase" id="RU000682"/>
    </source>
</evidence>
<dbReference type="CDD" id="cd00086">
    <property type="entry name" value="homeodomain"/>
    <property type="match status" value="1"/>
</dbReference>
<evidence type="ECO:0000256" key="2">
    <source>
        <dbReference type="ARBA" id="ARBA00023125"/>
    </source>
</evidence>
<comment type="subcellular location">
    <subcellularLocation>
        <location evidence="1 5 6">Nucleus</location>
    </subcellularLocation>
</comment>
<dbReference type="PROSITE" id="PS00027">
    <property type="entry name" value="HOMEOBOX_1"/>
    <property type="match status" value="1"/>
</dbReference>
<gene>
    <name evidence="8" type="ORF">TRIUR3_33331</name>
</gene>
<dbReference type="InterPro" id="IPR001356">
    <property type="entry name" value="HD"/>
</dbReference>
<dbReference type="Pfam" id="PF00046">
    <property type="entry name" value="Homeodomain"/>
    <property type="match status" value="1"/>
</dbReference>
<keyword evidence="4 5" id="KW-0539">Nucleus</keyword>
<sequence>MDGEFQRDNNLVHNDLDVFMTTEQNHLFQKNHDEEIYGLLGGTANAGKIDNASDVAADKGNNDGETHSEHRMETRRGNYHRLRREQIQQLEAYNTYSINVSYLSKMIVFRESPYPDEKLRKTLSKRLGMSAQQVKFWFQNHRSSSKGKTLRQEASNLQLEKQMLKSERQAIISAMQNSTCLKCRGTIVQTQDTSERQRLFMENLKLKEELLLATKHLKEGLQQNSMWPVLTCK</sequence>
<dbReference type="SMART" id="SM00389">
    <property type="entry name" value="HOX"/>
    <property type="match status" value="1"/>
</dbReference>
<evidence type="ECO:0000256" key="1">
    <source>
        <dbReference type="ARBA" id="ARBA00004123"/>
    </source>
</evidence>
<organism evidence="8">
    <name type="scientific">Triticum urartu</name>
    <name type="common">Red wild einkorn</name>
    <name type="synonym">Crithodium urartu</name>
    <dbReference type="NCBI Taxonomy" id="4572"/>
    <lineage>
        <taxon>Eukaryota</taxon>
        <taxon>Viridiplantae</taxon>
        <taxon>Streptophyta</taxon>
        <taxon>Embryophyta</taxon>
        <taxon>Tracheophyta</taxon>
        <taxon>Spermatophyta</taxon>
        <taxon>Magnoliopsida</taxon>
        <taxon>Liliopsida</taxon>
        <taxon>Poales</taxon>
        <taxon>Poaceae</taxon>
        <taxon>BOP clade</taxon>
        <taxon>Pooideae</taxon>
        <taxon>Triticodae</taxon>
        <taxon>Triticeae</taxon>
        <taxon>Triticinae</taxon>
        <taxon>Triticum</taxon>
    </lineage>
</organism>